<dbReference type="GeneID" id="87814808"/>
<evidence type="ECO:0000313" key="2">
    <source>
        <dbReference type="EMBL" id="KAK4140720.1"/>
    </source>
</evidence>
<dbReference type="RefSeq" id="XP_062634091.1">
    <property type="nucleotide sequence ID" value="XM_062778195.1"/>
</dbReference>
<accession>A0AAN6ZIQ5</accession>
<gene>
    <name evidence="2" type="ORF">C8A04DRAFT_14688</name>
</gene>
<evidence type="ECO:0000313" key="3">
    <source>
        <dbReference type="Proteomes" id="UP001302676"/>
    </source>
</evidence>
<feature type="region of interest" description="Disordered" evidence="1">
    <location>
        <begin position="1"/>
        <end position="52"/>
    </location>
</feature>
<protein>
    <submittedName>
        <fullName evidence="2">Uncharacterized protein</fullName>
    </submittedName>
</protein>
<sequence>AGQTSIDTHPARAPKGKTSRKSGYRSSPLSIQSQPREPATATFAGRSRVKKGSHCRVPRISFINPGNTKEDEYYRNDSLKYCRHEEKKEKRKIQKLAASMRLNTRWMWSVHVCKFSLCRCLHVTKGWADPPRASDLPFLLGWLG</sequence>
<reference evidence="2" key="1">
    <citation type="journal article" date="2023" name="Mol. Phylogenet. Evol.">
        <title>Genome-scale phylogeny and comparative genomics of the fungal order Sordariales.</title>
        <authorList>
            <person name="Hensen N."/>
            <person name="Bonometti L."/>
            <person name="Westerberg I."/>
            <person name="Brannstrom I.O."/>
            <person name="Guillou S."/>
            <person name="Cros-Aarteil S."/>
            <person name="Calhoun S."/>
            <person name="Haridas S."/>
            <person name="Kuo A."/>
            <person name="Mondo S."/>
            <person name="Pangilinan J."/>
            <person name="Riley R."/>
            <person name="LaButti K."/>
            <person name="Andreopoulos B."/>
            <person name="Lipzen A."/>
            <person name="Chen C."/>
            <person name="Yan M."/>
            <person name="Daum C."/>
            <person name="Ng V."/>
            <person name="Clum A."/>
            <person name="Steindorff A."/>
            <person name="Ohm R.A."/>
            <person name="Martin F."/>
            <person name="Silar P."/>
            <person name="Natvig D.O."/>
            <person name="Lalanne C."/>
            <person name="Gautier V."/>
            <person name="Ament-Velasquez S.L."/>
            <person name="Kruys A."/>
            <person name="Hutchinson M.I."/>
            <person name="Powell A.J."/>
            <person name="Barry K."/>
            <person name="Miller A.N."/>
            <person name="Grigoriev I.V."/>
            <person name="Debuchy R."/>
            <person name="Gladieux P."/>
            <person name="Hiltunen Thoren M."/>
            <person name="Johannesson H."/>
        </authorList>
    </citation>
    <scope>NUCLEOTIDE SEQUENCE</scope>
    <source>
        <strain evidence="2">CBS 141.50</strain>
    </source>
</reference>
<feature type="compositionally biased region" description="Basic residues" evidence="1">
    <location>
        <begin position="12"/>
        <end position="23"/>
    </location>
</feature>
<feature type="non-terminal residue" evidence="2">
    <location>
        <position position="1"/>
    </location>
</feature>
<dbReference type="AlphaFoldDB" id="A0AAN6ZIQ5"/>
<comment type="caution">
    <text evidence="2">The sequence shown here is derived from an EMBL/GenBank/DDBJ whole genome shotgun (WGS) entry which is preliminary data.</text>
</comment>
<feature type="compositionally biased region" description="Polar residues" evidence="1">
    <location>
        <begin position="24"/>
        <end position="35"/>
    </location>
</feature>
<proteinExistence type="predicted"/>
<reference evidence="2" key="2">
    <citation type="submission" date="2023-05" db="EMBL/GenBank/DDBJ databases">
        <authorList>
            <consortium name="Lawrence Berkeley National Laboratory"/>
            <person name="Steindorff A."/>
            <person name="Hensen N."/>
            <person name="Bonometti L."/>
            <person name="Westerberg I."/>
            <person name="Brannstrom I.O."/>
            <person name="Guillou S."/>
            <person name="Cros-Aarteil S."/>
            <person name="Calhoun S."/>
            <person name="Haridas S."/>
            <person name="Kuo A."/>
            <person name="Mondo S."/>
            <person name="Pangilinan J."/>
            <person name="Riley R."/>
            <person name="Labutti K."/>
            <person name="Andreopoulos B."/>
            <person name="Lipzen A."/>
            <person name="Chen C."/>
            <person name="Yanf M."/>
            <person name="Daum C."/>
            <person name="Ng V."/>
            <person name="Clum A."/>
            <person name="Ohm R."/>
            <person name="Martin F."/>
            <person name="Silar P."/>
            <person name="Natvig D."/>
            <person name="Lalanne C."/>
            <person name="Gautier V."/>
            <person name="Ament-Velasquez S.L."/>
            <person name="Kruys A."/>
            <person name="Hutchinson M.I."/>
            <person name="Powell A.J."/>
            <person name="Barry K."/>
            <person name="Miller A.N."/>
            <person name="Grigoriev I.V."/>
            <person name="Debuchy R."/>
            <person name="Gladieux P."/>
            <person name="Thoren M.H."/>
            <person name="Johannesson H."/>
        </authorList>
    </citation>
    <scope>NUCLEOTIDE SEQUENCE</scope>
    <source>
        <strain evidence="2">CBS 141.50</strain>
    </source>
</reference>
<name>A0AAN6ZIQ5_9PEZI</name>
<keyword evidence="3" id="KW-1185">Reference proteome</keyword>
<organism evidence="2 3">
    <name type="scientific">Dichotomopilus funicola</name>
    <dbReference type="NCBI Taxonomy" id="1934379"/>
    <lineage>
        <taxon>Eukaryota</taxon>
        <taxon>Fungi</taxon>
        <taxon>Dikarya</taxon>
        <taxon>Ascomycota</taxon>
        <taxon>Pezizomycotina</taxon>
        <taxon>Sordariomycetes</taxon>
        <taxon>Sordariomycetidae</taxon>
        <taxon>Sordariales</taxon>
        <taxon>Chaetomiaceae</taxon>
        <taxon>Dichotomopilus</taxon>
    </lineage>
</organism>
<dbReference type="Proteomes" id="UP001302676">
    <property type="component" value="Unassembled WGS sequence"/>
</dbReference>
<dbReference type="EMBL" id="MU853624">
    <property type="protein sequence ID" value="KAK4140720.1"/>
    <property type="molecule type" value="Genomic_DNA"/>
</dbReference>
<evidence type="ECO:0000256" key="1">
    <source>
        <dbReference type="SAM" id="MobiDB-lite"/>
    </source>
</evidence>